<evidence type="ECO:0000256" key="1">
    <source>
        <dbReference type="ARBA" id="ARBA00008889"/>
    </source>
</evidence>
<keyword evidence="3 5" id="KW-0687">Ribonucleoprotein</keyword>
<proteinExistence type="inferred from homology"/>
<reference evidence="6 7" key="1">
    <citation type="journal article" date="2016" name="Nat. Commun.">
        <title>Thousands of microbial genomes shed light on interconnected biogeochemical processes in an aquifer system.</title>
        <authorList>
            <person name="Anantharaman K."/>
            <person name="Brown C.T."/>
            <person name="Hug L.A."/>
            <person name="Sharon I."/>
            <person name="Castelle C.J."/>
            <person name="Probst A.J."/>
            <person name="Thomas B.C."/>
            <person name="Singh A."/>
            <person name="Wilkins M.J."/>
            <person name="Karaoz U."/>
            <person name="Brodie E.L."/>
            <person name="Williams K.H."/>
            <person name="Hubbard S.S."/>
            <person name="Banfield J.F."/>
        </authorList>
    </citation>
    <scope>NUCLEOTIDE SEQUENCE [LARGE SCALE GENOMIC DNA]</scope>
</reference>
<dbReference type="InterPro" id="IPR022973">
    <property type="entry name" value="Ribosomal_uL10_bac"/>
</dbReference>
<sequence>MAKTRQQKTEALKRIEGVLKDAKAVVFVNFHGLGVADTNDMRRALKDQEVGYLVTKKTLTKRALQSSGVEGNIPELQGELAVAWGEDAIAPARGVYEFAKKHKDKLAILGGIFERRFMDAAEMTTIASIPPLQTLRGMFVNVINSPIQGLAVALDQIAQARGKV</sequence>
<comment type="similarity">
    <text evidence="1 5">Belongs to the universal ribosomal protein uL10 family.</text>
</comment>
<dbReference type="NCBIfam" id="NF000955">
    <property type="entry name" value="PRK00099.1-1"/>
    <property type="match status" value="1"/>
</dbReference>
<evidence type="ECO:0000313" key="6">
    <source>
        <dbReference type="EMBL" id="OGG55124.1"/>
    </source>
</evidence>
<evidence type="ECO:0000313" key="7">
    <source>
        <dbReference type="Proteomes" id="UP000177659"/>
    </source>
</evidence>
<dbReference type="Proteomes" id="UP000177659">
    <property type="component" value="Unassembled WGS sequence"/>
</dbReference>
<comment type="subunit">
    <text evidence="5">Part of the ribosomal stalk of the 50S ribosomal subunit. The N-terminus interacts with L11 and the large rRNA to form the base of the stalk. The C-terminus forms an elongated spine to which L12 dimers bind in a sequential fashion forming a multimeric L10(L12)X complex.</text>
</comment>
<dbReference type="PANTHER" id="PTHR11560">
    <property type="entry name" value="39S RIBOSOMAL PROTEIN L10, MITOCHONDRIAL"/>
    <property type="match status" value="1"/>
</dbReference>
<comment type="caution">
    <text evidence="6">The sequence shown here is derived from an EMBL/GenBank/DDBJ whole genome shotgun (WGS) entry which is preliminary data.</text>
</comment>
<dbReference type="Pfam" id="PF00466">
    <property type="entry name" value="Ribosomal_L10"/>
    <property type="match status" value="1"/>
</dbReference>
<dbReference type="GO" id="GO:0006412">
    <property type="term" value="P:translation"/>
    <property type="evidence" value="ECO:0007669"/>
    <property type="project" value="UniProtKB-UniRule"/>
</dbReference>
<dbReference type="HAMAP" id="MF_00362">
    <property type="entry name" value="Ribosomal_uL10"/>
    <property type="match status" value="1"/>
</dbReference>
<accession>A0A1F6D105</accession>
<dbReference type="GO" id="GO:0005840">
    <property type="term" value="C:ribosome"/>
    <property type="evidence" value="ECO:0007669"/>
    <property type="project" value="UniProtKB-KW"/>
</dbReference>
<dbReference type="SUPFAM" id="SSF160369">
    <property type="entry name" value="Ribosomal protein L10-like"/>
    <property type="match status" value="1"/>
</dbReference>
<keyword evidence="5" id="KW-0699">rRNA-binding</keyword>
<keyword evidence="5" id="KW-0694">RNA-binding</keyword>
<protein>
    <recommendedName>
        <fullName evidence="4 5">Large ribosomal subunit protein uL10</fullName>
    </recommendedName>
</protein>
<name>A0A1F6D105_9BACT</name>
<dbReference type="CDD" id="cd05797">
    <property type="entry name" value="Ribosomal_L10"/>
    <property type="match status" value="1"/>
</dbReference>
<evidence type="ECO:0000256" key="5">
    <source>
        <dbReference type="HAMAP-Rule" id="MF_00362"/>
    </source>
</evidence>
<dbReference type="AlphaFoldDB" id="A0A1F6D105"/>
<comment type="function">
    <text evidence="5">Forms part of the ribosomal stalk, playing a central role in the interaction of the ribosome with GTP-bound translation factors.</text>
</comment>
<gene>
    <name evidence="5" type="primary">rplJ</name>
    <name evidence="6" type="ORF">A3D62_01360</name>
</gene>
<dbReference type="GO" id="GO:1990904">
    <property type="term" value="C:ribonucleoprotein complex"/>
    <property type="evidence" value="ECO:0007669"/>
    <property type="project" value="UniProtKB-KW"/>
</dbReference>
<dbReference type="EMBL" id="MFLC01000016">
    <property type="protein sequence ID" value="OGG55124.1"/>
    <property type="molecule type" value="Genomic_DNA"/>
</dbReference>
<keyword evidence="2 5" id="KW-0689">Ribosomal protein</keyword>
<dbReference type="InterPro" id="IPR043141">
    <property type="entry name" value="Ribosomal_uL10-like_sf"/>
</dbReference>
<evidence type="ECO:0000256" key="2">
    <source>
        <dbReference type="ARBA" id="ARBA00022980"/>
    </source>
</evidence>
<organism evidence="6 7">
    <name type="scientific">Candidatus Kaiserbacteria bacterium RIFCSPHIGHO2_02_FULL_49_11</name>
    <dbReference type="NCBI Taxonomy" id="1798489"/>
    <lineage>
        <taxon>Bacteria</taxon>
        <taxon>Candidatus Kaiseribacteriota</taxon>
    </lineage>
</organism>
<dbReference type="Gene3D" id="3.30.70.1730">
    <property type="match status" value="1"/>
</dbReference>
<evidence type="ECO:0000256" key="4">
    <source>
        <dbReference type="ARBA" id="ARBA00035202"/>
    </source>
</evidence>
<dbReference type="GO" id="GO:0070180">
    <property type="term" value="F:large ribosomal subunit rRNA binding"/>
    <property type="evidence" value="ECO:0007669"/>
    <property type="project" value="UniProtKB-UniRule"/>
</dbReference>
<dbReference type="InterPro" id="IPR001790">
    <property type="entry name" value="Ribosomal_uL10"/>
</dbReference>
<evidence type="ECO:0000256" key="3">
    <source>
        <dbReference type="ARBA" id="ARBA00023274"/>
    </source>
</evidence>
<dbReference type="InterPro" id="IPR047865">
    <property type="entry name" value="Ribosomal_uL10_bac_type"/>
</dbReference>